<dbReference type="STRING" id="121224.E0W3P5"/>
<dbReference type="InterPro" id="IPR052591">
    <property type="entry name" value="CML21-like"/>
</dbReference>
<feature type="domain" description="EF-hand" evidence="3">
    <location>
        <begin position="219"/>
        <end position="245"/>
    </location>
</feature>
<dbReference type="CDD" id="cd00051">
    <property type="entry name" value="EFh"/>
    <property type="match status" value="1"/>
</dbReference>
<evidence type="ECO:0000256" key="1">
    <source>
        <dbReference type="ARBA" id="ARBA00022837"/>
    </source>
</evidence>
<dbReference type="InterPro" id="IPR002048">
    <property type="entry name" value="EF_hand_dom"/>
</dbReference>
<reference evidence="4" key="2">
    <citation type="submission" date="2007-04" db="EMBL/GenBank/DDBJ databases">
        <title>The genome of the human body louse.</title>
        <authorList>
            <consortium name="The Human Body Louse Genome Consortium"/>
            <person name="Kirkness E."/>
            <person name="Walenz B."/>
            <person name="Hass B."/>
            <person name="Bruggner R."/>
            <person name="Strausberg R."/>
        </authorList>
    </citation>
    <scope>NUCLEOTIDE SEQUENCE</scope>
    <source>
        <strain evidence="4">USDA</strain>
    </source>
</reference>
<feature type="region of interest" description="Disordered" evidence="2">
    <location>
        <begin position="54"/>
        <end position="81"/>
    </location>
</feature>
<dbReference type="FunCoup" id="E0W3P5">
    <property type="interactions" value="3"/>
</dbReference>
<dbReference type="EMBL" id="AAZO01007430">
    <property type="status" value="NOT_ANNOTATED_CDS"/>
    <property type="molecule type" value="Genomic_DNA"/>
</dbReference>
<feature type="domain" description="EF-hand" evidence="3">
    <location>
        <begin position="184"/>
        <end position="211"/>
    </location>
</feature>
<dbReference type="Pfam" id="PF13833">
    <property type="entry name" value="EF-hand_8"/>
    <property type="match status" value="1"/>
</dbReference>
<name>E0W3P5_PEDHC</name>
<dbReference type="GO" id="GO:0005509">
    <property type="term" value="F:calcium ion binding"/>
    <property type="evidence" value="ECO:0007669"/>
    <property type="project" value="InterPro"/>
</dbReference>
<dbReference type="Proteomes" id="UP000009046">
    <property type="component" value="Unassembled WGS sequence"/>
</dbReference>
<feature type="compositionally biased region" description="Acidic residues" evidence="2">
    <location>
        <begin position="64"/>
        <end position="74"/>
    </location>
</feature>
<dbReference type="PROSITE" id="PS50222">
    <property type="entry name" value="EF_HAND_2"/>
    <property type="match status" value="3"/>
</dbReference>
<dbReference type="OMA" id="QWGEITP"/>
<dbReference type="Gene3D" id="1.10.238.10">
    <property type="entry name" value="EF-hand"/>
    <property type="match status" value="1"/>
</dbReference>
<dbReference type="CTD" id="8237130"/>
<evidence type="ECO:0000313" key="6">
    <source>
        <dbReference type="Proteomes" id="UP000009046"/>
    </source>
</evidence>
<dbReference type="GeneID" id="8237130"/>
<organism>
    <name type="scientific">Pediculus humanus subsp. corporis</name>
    <name type="common">Body louse</name>
    <dbReference type="NCBI Taxonomy" id="121224"/>
    <lineage>
        <taxon>Eukaryota</taxon>
        <taxon>Metazoa</taxon>
        <taxon>Ecdysozoa</taxon>
        <taxon>Arthropoda</taxon>
        <taxon>Hexapoda</taxon>
        <taxon>Insecta</taxon>
        <taxon>Pterygota</taxon>
        <taxon>Neoptera</taxon>
        <taxon>Paraneoptera</taxon>
        <taxon>Psocodea</taxon>
        <taxon>Troctomorpha</taxon>
        <taxon>Phthiraptera</taxon>
        <taxon>Anoplura</taxon>
        <taxon>Pediculidae</taxon>
        <taxon>Pediculus</taxon>
    </lineage>
</organism>
<protein>
    <submittedName>
        <fullName evidence="4 5">Sarcoplasmic calcium-binding protein, putative</fullName>
    </submittedName>
</protein>
<keyword evidence="1" id="KW-0106">Calcium</keyword>
<dbReference type="InterPro" id="IPR011992">
    <property type="entry name" value="EF-hand-dom_pair"/>
</dbReference>
<evidence type="ECO:0000256" key="2">
    <source>
        <dbReference type="SAM" id="MobiDB-lite"/>
    </source>
</evidence>
<dbReference type="SUPFAM" id="SSF47473">
    <property type="entry name" value="EF-hand"/>
    <property type="match status" value="1"/>
</dbReference>
<evidence type="ECO:0000313" key="5">
    <source>
        <dbReference type="EnsemblMetazoa" id="PHUM607850-PA"/>
    </source>
</evidence>
<gene>
    <name evidence="5" type="primary">8237130</name>
    <name evidence="4" type="ORF">Phum_PHUM607850</name>
</gene>
<evidence type="ECO:0000313" key="4">
    <source>
        <dbReference type="EMBL" id="EEB20251.1"/>
    </source>
</evidence>
<feature type="domain" description="EF-hand" evidence="3">
    <location>
        <begin position="88"/>
        <end position="123"/>
    </location>
</feature>
<dbReference type="VEuPathDB" id="VectorBase:PHUM607850"/>
<dbReference type="eggNOG" id="ENOG502RYVV">
    <property type="taxonomic scope" value="Eukaryota"/>
</dbReference>
<dbReference type="HOGENOM" id="CLU_081404_0_0_1"/>
<feature type="compositionally biased region" description="Basic and acidic residues" evidence="2">
    <location>
        <begin position="54"/>
        <end position="63"/>
    </location>
</feature>
<dbReference type="EMBL" id="DS235882">
    <property type="protein sequence ID" value="EEB20251.1"/>
    <property type="molecule type" value="Genomic_DNA"/>
</dbReference>
<dbReference type="SMART" id="SM00054">
    <property type="entry name" value="EFh"/>
    <property type="match status" value="3"/>
</dbReference>
<sequence length="267" mass="31708">MNLGFKILRSGFNLIKRRENHRLAQKFFFSPGVHQIRNKTDKFVRQIATTKKNEQKYRKAKYEEDTDSDSDTDDDEKHYSKERGESEFWKTKMRTLHRILDVNKDGVVSFDDFKLLTERFTDLGHLTPEHHDEFQEKIREAWELQRGTVDPYNVVTTEQFLEDMHHILNDKDLRKKIHSFLPFFFKAVDQDHDGEITIDEYKIFFQCLGLSEADAICSFRSIDVNNDGKLSVKEFVDLGREYLLSEDSRTPSKFFWGPLVDDHFHKS</sequence>
<keyword evidence="6" id="KW-1185">Reference proteome</keyword>
<dbReference type="RefSeq" id="XP_002432989.1">
    <property type="nucleotide sequence ID" value="XM_002432944.1"/>
</dbReference>
<dbReference type="PANTHER" id="PTHR23064">
    <property type="entry name" value="TROPONIN"/>
    <property type="match status" value="1"/>
</dbReference>
<evidence type="ECO:0000259" key="3">
    <source>
        <dbReference type="PROSITE" id="PS50222"/>
    </source>
</evidence>
<reference evidence="5" key="3">
    <citation type="submission" date="2021-02" db="UniProtKB">
        <authorList>
            <consortium name="EnsemblMetazoa"/>
        </authorList>
    </citation>
    <scope>IDENTIFICATION</scope>
    <source>
        <strain evidence="5">USDA</strain>
    </source>
</reference>
<accession>E0W3P5</accession>
<dbReference type="Pfam" id="PF13202">
    <property type="entry name" value="EF-hand_5"/>
    <property type="match status" value="2"/>
</dbReference>
<dbReference type="PROSITE" id="PS00018">
    <property type="entry name" value="EF_HAND_1"/>
    <property type="match status" value="3"/>
</dbReference>
<dbReference type="AlphaFoldDB" id="E0W3P5"/>
<proteinExistence type="predicted"/>
<dbReference type="KEGG" id="phu:Phum_PHUM607850"/>
<reference evidence="4" key="1">
    <citation type="submission" date="2007-04" db="EMBL/GenBank/DDBJ databases">
        <title>Annotation of Pediculus humanus corporis strain USDA.</title>
        <authorList>
            <person name="Kirkness E."/>
            <person name="Hannick L."/>
            <person name="Hass B."/>
            <person name="Bruggner R."/>
            <person name="Lawson D."/>
            <person name="Bidwell S."/>
            <person name="Joardar V."/>
            <person name="Caler E."/>
            <person name="Walenz B."/>
            <person name="Inman J."/>
            <person name="Schobel S."/>
            <person name="Galinsky K."/>
            <person name="Amedeo P."/>
            <person name="Strausberg R."/>
        </authorList>
    </citation>
    <scope>NUCLEOTIDE SEQUENCE</scope>
    <source>
        <strain evidence="4">USDA</strain>
    </source>
</reference>
<dbReference type="InterPro" id="IPR018247">
    <property type="entry name" value="EF_Hand_1_Ca_BS"/>
</dbReference>
<dbReference type="OrthoDB" id="427950at2759"/>
<dbReference type="EnsemblMetazoa" id="PHUM607850-RA">
    <property type="protein sequence ID" value="PHUM607850-PA"/>
    <property type="gene ID" value="PHUM607850"/>
</dbReference>
<dbReference type="InParanoid" id="E0W3P5"/>